<dbReference type="Proteomes" id="UP001066276">
    <property type="component" value="Chromosome 6"/>
</dbReference>
<sequence length="184" mass="20174">MPSRRHPAAPLPLVAAAASWSLHEMRVVPSSVLLQSHHLPFEMILCRWLLWRNTFKSKYFQIIVNQDVGSSWKPAKSSPRNSLVQKYHPLRGRGSIDGQGPALSPSGLGLRVGAVCLAAPSHPHFIHSSEQEQPSFREARHQQRQTGSGCTQPQLQQTAQTRGATPAVNFTSSSLQQPGISSCV</sequence>
<gene>
    <name evidence="2" type="ORF">NDU88_003231</name>
</gene>
<evidence type="ECO:0000256" key="1">
    <source>
        <dbReference type="SAM" id="MobiDB-lite"/>
    </source>
</evidence>
<reference evidence="2" key="1">
    <citation type="journal article" date="2022" name="bioRxiv">
        <title>Sequencing and chromosome-scale assembly of the giantPleurodeles waltlgenome.</title>
        <authorList>
            <person name="Brown T."/>
            <person name="Elewa A."/>
            <person name="Iarovenko S."/>
            <person name="Subramanian E."/>
            <person name="Araus A.J."/>
            <person name="Petzold A."/>
            <person name="Susuki M."/>
            <person name="Suzuki K.-i.T."/>
            <person name="Hayashi T."/>
            <person name="Toyoda A."/>
            <person name="Oliveira C."/>
            <person name="Osipova E."/>
            <person name="Leigh N.D."/>
            <person name="Simon A."/>
            <person name="Yun M.H."/>
        </authorList>
    </citation>
    <scope>NUCLEOTIDE SEQUENCE</scope>
    <source>
        <strain evidence="2">20211129_DDA</strain>
        <tissue evidence="2">Liver</tissue>
    </source>
</reference>
<organism evidence="2 3">
    <name type="scientific">Pleurodeles waltl</name>
    <name type="common">Iberian ribbed newt</name>
    <dbReference type="NCBI Taxonomy" id="8319"/>
    <lineage>
        <taxon>Eukaryota</taxon>
        <taxon>Metazoa</taxon>
        <taxon>Chordata</taxon>
        <taxon>Craniata</taxon>
        <taxon>Vertebrata</taxon>
        <taxon>Euteleostomi</taxon>
        <taxon>Amphibia</taxon>
        <taxon>Batrachia</taxon>
        <taxon>Caudata</taxon>
        <taxon>Salamandroidea</taxon>
        <taxon>Salamandridae</taxon>
        <taxon>Pleurodelinae</taxon>
        <taxon>Pleurodeles</taxon>
    </lineage>
</organism>
<feature type="compositionally biased region" description="Polar residues" evidence="1">
    <location>
        <begin position="144"/>
        <end position="184"/>
    </location>
</feature>
<name>A0AAV7QC46_PLEWA</name>
<comment type="caution">
    <text evidence="2">The sequence shown here is derived from an EMBL/GenBank/DDBJ whole genome shotgun (WGS) entry which is preliminary data.</text>
</comment>
<evidence type="ECO:0000313" key="2">
    <source>
        <dbReference type="EMBL" id="KAJ1136817.1"/>
    </source>
</evidence>
<dbReference type="EMBL" id="JANPWB010000010">
    <property type="protein sequence ID" value="KAJ1136817.1"/>
    <property type="molecule type" value="Genomic_DNA"/>
</dbReference>
<feature type="region of interest" description="Disordered" evidence="1">
    <location>
        <begin position="128"/>
        <end position="184"/>
    </location>
</feature>
<protein>
    <submittedName>
        <fullName evidence="2">Uncharacterized protein</fullName>
    </submittedName>
</protein>
<feature type="compositionally biased region" description="Basic and acidic residues" evidence="1">
    <location>
        <begin position="128"/>
        <end position="141"/>
    </location>
</feature>
<dbReference type="AlphaFoldDB" id="A0AAV7QC46"/>
<accession>A0AAV7QC46</accession>
<keyword evidence="3" id="KW-1185">Reference proteome</keyword>
<evidence type="ECO:0000313" key="3">
    <source>
        <dbReference type="Proteomes" id="UP001066276"/>
    </source>
</evidence>
<proteinExistence type="predicted"/>